<dbReference type="InterPro" id="IPR024775">
    <property type="entry name" value="DinB-like"/>
</dbReference>
<keyword evidence="7" id="KW-1185">Reference proteome</keyword>
<organism evidence="6 7">
    <name type="scientific">Piscinibacter gummiphilus</name>
    <dbReference type="NCBI Taxonomy" id="946333"/>
    <lineage>
        <taxon>Bacteria</taxon>
        <taxon>Pseudomonadati</taxon>
        <taxon>Pseudomonadota</taxon>
        <taxon>Betaproteobacteria</taxon>
        <taxon>Burkholderiales</taxon>
        <taxon>Sphaerotilaceae</taxon>
        <taxon>Piscinibacter</taxon>
    </lineage>
</organism>
<dbReference type="PANTHER" id="PTHR23150:SF36">
    <property type="entry name" value="HERCYNINE OXYGENASE"/>
    <property type="match status" value="1"/>
</dbReference>
<reference evidence="6 7" key="1">
    <citation type="submission" date="2023-10" db="EMBL/GenBank/DDBJ databases">
        <title>Bacteria for the degradation of biodegradable plastic PBAT(Polybutylene adipate terephthalate).</title>
        <authorList>
            <person name="Weon H.-Y."/>
            <person name="Yeon J."/>
        </authorList>
    </citation>
    <scope>NUCLEOTIDE SEQUENCE [LARGE SCALE GENOMIC DNA]</scope>
    <source>
        <strain evidence="6 7">SBD 7-3</strain>
    </source>
</reference>
<dbReference type="PANTHER" id="PTHR23150">
    <property type="entry name" value="SULFATASE MODIFYING FACTOR 1, 2"/>
    <property type="match status" value="1"/>
</dbReference>
<sequence>MNELDADTLATAYRAVRSHTEALAAPLSAEDACAQSMPDASPAKWHLAHTTWFFETFVLERFEPGFAPHAAAYRVLFNSYYNAVGVKHPRPQRGLLTRPSLDEVRAYRAAVDRRVLTLMPRLPQEALRLVELGLHHEQQHQELLLTDVLHLFSCNPLKPAYREAEMSASAPASPLQWHAFEEGVVQIGHDGAGFAFDNEGPRHSAYLQRYEVASRLVSNAEYAGFIEAGGYREPALWLSEGWDWVKAQSREHPLYWQRAANGWQAFGLSGLRELQAHEPVLHLSYYEADAYARWAGARLPTEAEWEHAAATCPELHQLTSHAWQWTSSAYLPYPDFRASAGAVGEYNGKFMVNQMVLRGGSLATPPTHLRTSYRNFFPTSATWQFTGIRLAR</sequence>
<evidence type="ECO:0000313" key="6">
    <source>
        <dbReference type="EMBL" id="WOB07697.1"/>
    </source>
</evidence>
<dbReference type="InterPro" id="IPR017806">
    <property type="entry name" value="EgtB"/>
</dbReference>
<keyword evidence="2" id="KW-0408">Iron</keyword>
<evidence type="ECO:0000256" key="1">
    <source>
        <dbReference type="ARBA" id="ARBA00023002"/>
    </source>
</evidence>
<keyword evidence="1" id="KW-0560">Oxidoreductase</keyword>
<accession>A0ABZ0CRU3</accession>
<dbReference type="Pfam" id="PF12867">
    <property type="entry name" value="DinB_2"/>
    <property type="match status" value="1"/>
</dbReference>
<dbReference type="Gene3D" id="3.90.1580.10">
    <property type="entry name" value="paralog of FGE (formylglycine-generating enzyme)"/>
    <property type="match status" value="2"/>
</dbReference>
<dbReference type="InterPro" id="IPR042095">
    <property type="entry name" value="SUMF_sf"/>
</dbReference>
<dbReference type="InterPro" id="IPR034660">
    <property type="entry name" value="DinB/YfiT-like"/>
</dbReference>
<evidence type="ECO:0000259" key="4">
    <source>
        <dbReference type="Pfam" id="PF03781"/>
    </source>
</evidence>
<dbReference type="RefSeq" id="WP_316700352.1">
    <property type="nucleotide sequence ID" value="NZ_CP136336.1"/>
</dbReference>
<feature type="domain" description="Sulfatase-modifying factor enzyme-like" evidence="4">
    <location>
        <begin position="182"/>
        <end position="310"/>
    </location>
</feature>
<proteinExistence type="predicted"/>
<evidence type="ECO:0000256" key="3">
    <source>
        <dbReference type="ARBA" id="ARBA00037882"/>
    </source>
</evidence>
<name>A0ABZ0CRU3_9BURK</name>
<evidence type="ECO:0000259" key="5">
    <source>
        <dbReference type="Pfam" id="PF12867"/>
    </source>
</evidence>
<comment type="pathway">
    <text evidence="3">Amino-acid biosynthesis; ergothioneine biosynthesis.</text>
</comment>
<dbReference type="Proteomes" id="UP001303946">
    <property type="component" value="Chromosome"/>
</dbReference>
<dbReference type="NCBIfam" id="TIGR03440">
    <property type="entry name" value="egtB_TIGR03440"/>
    <property type="match status" value="1"/>
</dbReference>
<dbReference type="InterPro" id="IPR051043">
    <property type="entry name" value="Sulfatase_Mod_Factor_Kinase"/>
</dbReference>
<protein>
    <submittedName>
        <fullName evidence="6">Ergothioneine biosynthesis protein EgtB</fullName>
    </submittedName>
</protein>
<gene>
    <name evidence="6" type="primary">egtB</name>
    <name evidence="6" type="ORF">RXV79_22635</name>
</gene>
<dbReference type="InterPro" id="IPR005532">
    <property type="entry name" value="SUMF_dom"/>
</dbReference>
<dbReference type="SUPFAM" id="SSF109854">
    <property type="entry name" value="DinB/YfiT-like putative metalloenzymes"/>
    <property type="match status" value="1"/>
</dbReference>
<evidence type="ECO:0000256" key="2">
    <source>
        <dbReference type="ARBA" id="ARBA00023004"/>
    </source>
</evidence>
<dbReference type="InterPro" id="IPR016187">
    <property type="entry name" value="CTDL_fold"/>
</dbReference>
<dbReference type="Pfam" id="PF03781">
    <property type="entry name" value="FGE-sulfatase"/>
    <property type="match status" value="1"/>
</dbReference>
<dbReference type="SUPFAM" id="SSF56436">
    <property type="entry name" value="C-type lectin-like"/>
    <property type="match status" value="1"/>
</dbReference>
<evidence type="ECO:0000313" key="7">
    <source>
        <dbReference type="Proteomes" id="UP001303946"/>
    </source>
</evidence>
<dbReference type="EMBL" id="CP136336">
    <property type="protein sequence ID" value="WOB07697.1"/>
    <property type="molecule type" value="Genomic_DNA"/>
</dbReference>
<feature type="domain" description="DinB-like" evidence="5">
    <location>
        <begin position="13"/>
        <end position="141"/>
    </location>
</feature>